<evidence type="ECO:0000313" key="3">
    <source>
        <dbReference type="EMBL" id="PSR83602.1"/>
    </source>
</evidence>
<evidence type="ECO:0000256" key="1">
    <source>
        <dbReference type="SAM" id="MobiDB-lite"/>
    </source>
</evidence>
<dbReference type="InterPro" id="IPR046496">
    <property type="entry name" value="DUF6589"/>
</dbReference>
<keyword evidence="4" id="KW-1185">Reference proteome</keyword>
<organism evidence="3 4">
    <name type="scientific">Hermanssonia centrifuga</name>
    <dbReference type="NCBI Taxonomy" id="98765"/>
    <lineage>
        <taxon>Eukaryota</taxon>
        <taxon>Fungi</taxon>
        <taxon>Dikarya</taxon>
        <taxon>Basidiomycota</taxon>
        <taxon>Agaricomycotina</taxon>
        <taxon>Agaricomycetes</taxon>
        <taxon>Polyporales</taxon>
        <taxon>Meruliaceae</taxon>
        <taxon>Hermanssonia</taxon>
    </lineage>
</organism>
<dbReference type="STRING" id="98765.A0A2R6P1N7"/>
<dbReference type="Pfam" id="PF20231">
    <property type="entry name" value="DUF6589"/>
    <property type="match status" value="1"/>
</dbReference>
<evidence type="ECO:0000259" key="2">
    <source>
        <dbReference type="Pfam" id="PF20231"/>
    </source>
</evidence>
<protein>
    <recommendedName>
        <fullName evidence="2">DUF6589 domain-containing protein</fullName>
    </recommendedName>
</protein>
<evidence type="ECO:0000313" key="4">
    <source>
        <dbReference type="Proteomes" id="UP000186601"/>
    </source>
</evidence>
<dbReference type="EMBL" id="MLYV02000556">
    <property type="protein sequence ID" value="PSR83602.1"/>
    <property type="molecule type" value="Genomic_DNA"/>
</dbReference>
<feature type="region of interest" description="Disordered" evidence="1">
    <location>
        <begin position="1"/>
        <end position="56"/>
    </location>
</feature>
<reference evidence="3 4" key="1">
    <citation type="submission" date="2018-02" db="EMBL/GenBank/DDBJ databases">
        <title>Genome sequence of the basidiomycete white-rot fungus Phlebia centrifuga.</title>
        <authorList>
            <person name="Granchi Z."/>
            <person name="Peng M."/>
            <person name="de Vries R.P."/>
            <person name="Hilden K."/>
            <person name="Makela M.R."/>
            <person name="Grigoriev I."/>
            <person name="Riley R."/>
        </authorList>
    </citation>
    <scope>NUCLEOTIDE SEQUENCE [LARGE SCALE GENOMIC DNA]</scope>
    <source>
        <strain evidence="3 4">FBCC195</strain>
    </source>
</reference>
<dbReference type="OrthoDB" id="3240429at2759"/>
<feature type="domain" description="DUF6589" evidence="2">
    <location>
        <begin position="29"/>
        <end position="100"/>
    </location>
</feature>
<accession>A0A2R6P1N7</accession>
<name>A0A2R6P1N7_9APHY</name>
<dbReference type="AlphaFoldDB" id="A0A2R6P1N7"/>
<gene>
    <name evidence="3" type="ORF">PHLCEN_2v5682</name>
</gene>
<dbReference type="Proteomes" id="UP000186601">
    <property type="component" value="Unassembled WGS sequence"/>
</dbReference>
<comment type="caution">
    <text evidence="3">The sequence shown here is derived from an EMBL/GenBank/DDBJ whole genome shotgun (WGS) entry which is preliminary data.</text>
</comment>
<sequence length="114" mass="12273">MALRGHTASTASGEQAIPCGTPWTPPASDVTSQSMDSRATKDKKKSAKAEVSAAPTSGDQTLAQSIMYMHVTLISREVASAIAKGDIGRVYEGIKVSNFWLHIQCTITYLWCRV</sequence>
<proteinExistence type="predicted"/>